<feature type="transmembrane region" description="Helical" evidence="2">
    <location>
        <begin position="297"/>
        <end position="321"/>
    </location>
</feature>
<gene>
    <name evidence="3" type="ORF">D5H75_22775</name>
</gene>
<evidence type="ECO:0000256" key="1">
    <source>
        <dbReference type="SAM" id="MobiDB-lite"/>
    </source>
</evidence>
<sequence>MTTTMTTPANTGETGQAPAARAGDPRLPMILLGCGAFLAVLGLLVRLHVYPSGLGHPVDPDEVVRLRATGASYFDLAGLRQVRGADIEVVTALRGNPGPAPDRAVWTEITSTLAGDRSRIGYRERRVAVDRFTGMAVNCCGEYVDNDRNARQAGLSFRWPFGAARRDYPFYDPELRQAAPMRFDGVETVRGVRVHRYTQRIEPTLVEELRDPLPGAAVGMPGRARVALQRWYSVDRTYWVEPSGGLPVAVREAQRQTLRTADGTERAVLFQADLRTDENDVEALTARAARFVTWSRWMSVIIPAGLGGAGMVTALAGLYLLRRTRSRFQVSSSRSPGTDTTEAAQRGW</sequence>
<evidence type="ECO:0000256" key="2">
    <source>
        <dbReference type="SAM" id="Phobius"/>
    </source>
</evidence>
<protein>
    <submittedName>
        <fullName evidence="3">DUF3068 domain-containing protein</fullName>
    </submittedName>
</protein>
<keyword evidence="2" id="KW-0812">Transmembrane</keyword>
<reference evidence="3 4" key="1">
    <citation type="submission" date="2018-09" db="EMBL/GenBank/DDBJ databases">
        <title>YIM 75507 draft genome.</title>
        <authorList>
            <person name="Tang S."/>
            <person name="Feng Y."/>
        </authorList>
    </citation>
    <scope>NUCLEOTIDE SEQUENCE [LARGE SCALE GENOMIC DNA]</scope>
    <source>
        <strain evidence="3 4">YIM 75507</strain>
    </source>
</reference>
<evidence type="ECO:0000313" key="4">
    <source>
        <dbReference type="Proteomes" id="UP000265768"/>
    </source>
</evidence>
<dbReference type="InterPro" id="IPR021424">
    <property type="entry name" value="PorA"/>
</dbReference>
<dbReference type="AlphaFoldDB" id="A0A3A4AYS7"/>
<keyword evidence="4" id="KW-1185">Reference proteome</keyword>
<name>A0A3A4AYS7_9ACTN</name>
<feature type="region of interest" description="Disordered" evidence="1">
    <location>
        <begin position="1"/>
        <end position="21"/>
    </location>
</feature>
<comment type="caution">
    <text evidence="3">The sequence shown here is derived from an EMBL/GenBank/DDBJ whole genome shotgun (WGS) entry which is preliminary data.</text>
</comment>
<keyword evidence="2" id="KW-0472">Membrane</keyword>
<evidence type="ECO:0000313" key="3">
    <source>
        <dbReference type="EMBL" id="RJL30400.1"/>
    </source>
</evidence>
<dbReference type="Pfam" id="PF11271">
    <property type="entry name" value="PorA"/>
    <property type="match status" value="1"/>
</dbReference>
<organism evidence="3 4">
    <name type="scientific">Bailinhaonella thermotolerans</name>
    <dbReference type="NCBI Taxonomy" id="1070861"/>
    <lineage>
        <taxon>Bacteria</taxon>
        <taxon>Bacillati</taxon>
        <taxon>Actinomycetota</taxon>
        <taxon>Actinomycetes</taxon>
        <taxon>Streptosporangiales</taxon>
        <taxon>Streptosporangiaceae</taxon>
        <taxon>Bailinhaonella</taxon>
    </lineage>
</organism>
<dbReference type="EMBL" id="QZEY01000009">
    <property type="protein sequence ID" value="RJL30400.1"/>
    <property type="molecule type" value="Genomic_DNA"/>
</dbReference>
<accession>A0A3A4AYS7</accession>
<dbReference type="Proteomes" id="UP000265768">
    <property type="component" value="Unassembled WGS sequence"/>
</dbReference>
<proteinExistence type="predicted"/>
<keyword evidence="2" id="KW-1133">Transmembrane helix</keyword>
<feature type="transmembrane region" description="Helical" evidence="2">
    <location>
        <begin position="29"/>
        <end position="49"/>
    </location>
</feature>
<dbReference type="OrthoDB" id="153031at2"/>